<protein>
    <submittedName>
        <fullName evidence="1">Uncharacterized protein</fullName>
    </submittedName>
</protein>
<organism evidence="1">
    <name type="scientific">marine sediment metagenome</name>
    <dbReference type="NCBI Taxonomy" id="412755"/>
    <lineage>
        <taxon>unclassified sequences</taxon>
        <taxon>metagenomes</taxon>
        <taxon>ecological metagenomes</taxon>
    </lineage>
</organism>
<proteinExistence type="predicted"/>
<name>X1RAY3_9ZZZZ</name>
<reference evidence="1" key="1">
    <citation type="journal article" date="2014" name="Front. Microbiol.">
        <title>High frequency of phylogenetically diverse reductive dehalogenase-homologous genes in deep subseafloor sedimentary metagenomes.</title>
        <authorList>
            <person name="Kawai M."/>
            <person name="Futagami T."/>
            <person name="Toyoda A."/>
            <person name="Takaki Y."/>
            <person name="Nishi S."/>
            <person name="Hori S."/>
            <person name="Arai W."/>
            <person name="Tsubouchi T."/>
            <person name="Morono Y."/>
            <person name="Uchiyama I."/>
            <person name="Ito T."/>
            <person name="Fujiyama A."/>
            <person name="Inagaki F."/>
            <person name="Takami H."/>
        </authorList>
    </citation>
    <scope>NUCLEOTIDE SEQUENCE</scope>
    <source>
        <strain evidence="1">Expedition CK06-06</strain>
    </source>
</reference>
<sequence>MSKIISIDNDLPEVWKEKIKTRLGEYGKYVELKEADTFDLSFFGG</sequence>
<evidence type="ECO:0000313" key="1">
    <source>
        <dbReference type="EMBL" id="GAI77713.1"/>
    </source>
</evidence>
<dbReference type="AlphaFoldDB" id="X1RAY3"/>
<comment type="caution">
    <text evidence="1">The sequence shown here is derived from an EMBL/GenBank/DDBJ whole genome shotgun (WGS) entry which is preliminary data.</text>
</comment>
<accession>X1RAY3</accession>
<gene>
    <name evidence="1" type="ORF">S12H4_16338</name>
</gene>
<dbReference type="EMBL" id="BARW01007898">
    <property type="protein sequence ID" value="GAI77713.1"/>
    <property type="molecule type" value="Genomic_DNA"/>
</dbReference>